<dbReference type="Proteomes" id="UP000092596">
    <property type="component" value="Chromosome"/>
</dbReference>
<dbReference type="InterPro" id="IPR036661">
    <property type="entry name" value="Luciferase-like_sf"/>
</dbReference>
<protein>
    <submittedName>
        <fullName evidence="4">LLM class flavin-dependent oxidoreductase</fullName>
    </submittedName>
    <submittedName>
        <fullName evidence="3">Luciferase family oxidoreductase, group 1</fullName>
    </submittedName>
</protein>
<accession>A0A1B0ZFZ8</accession>
<dbReference type="InterPro" id="IPR011251">
    <property type="entry name" value="Luciferase-like_dom"/>
</dbReference>
<dbReference type="CDD" id="cd00347">
    <property type="entry name" value="Flavin_utilizing_monoxygenases"/>
    <property type="match status" value="1"/>
</dbReference>
<dbReference type="GO" id="GO:0005829">
    <property type="term" value="C:cytosol"/>
    <property type="evidence" value="ECO:0007669"/>
    <property type="project" value="TreeGrafter"/>
</dbReference>
<evidence type="ECO:0000313" key="5">
    <source>
        <dbReference type="Proteomes" id="UP000092596"/>
    </source>
</evidence>
<dbReference type="KEGG" id="dva:DAD186_02940"/>
<keyword evidence="6" id="KW-1185">Reference proteome</keyword>
<dbReference type="AlphaFoldDB" id="A0A1B0ZFZ8"/>
<dbReference type="InterPro" id="IPR019949">
    <property type="entry name" value="CmoO-like"/>
</dbReference>
<dbReference type="SUPFAM" id="SSF51679">
    <property type="entry name" value="Bacterial luciferase-like"/>
    <property type="match status" value="1"/>
</dbReference>
<dbReference type="Gene3D" id="3.20.20.30">
    <property type="entry name" value="Luciferase-like domain"/>
    <property type="match status" value="1"/>
</dbReference>
<dbReference type="Proteomes" id="UP000323865">
    <property type="component" value="Chromosome"/>
</dbReference>
<comment type="similarity">
    <text evidence="1">To bacterial alkanal monooxygenase alpha and beta chains.</text>
</comment>
<dbReference type="PATRIC" id="fig|1630135.4.peg.296"/>
<feature type="domain" description="Luciferase-like" evidence="2">
    <location>
        <begin position="23"/>
        <end position="298"/>
    </location>
</feature>
<reference evidence="4 6" key="2">
    <citation type="submission" date="2019-09" db="EMBL/GenBank/DDBJ databases">
        <title>FDA dAtabase for Regulatory Grade micrObial Sequences (FDA-ARGOS): Supporting development and validation of Infectious Disease Dx tests.</title>
        <authorList>
            <person name="Sciortino C."/>
            <person name="Tallon L."/>
            <person name="Sadzewicz L."/>
            <person name="Vavikolanu K."/>
            <person name="Mehta A."/>
            <person name="Aluvathingal J."/>
            <person name="Nadendla S."/>
            <person name="Nandy P."/>
            <person name="Geyer C."/>
            <person name="Yan Y."/>
            <person name="Sichtig H."/>
        </authorList>
    </citation>
    <scope>NUCLEOTIDE SEQUENCE [LARGE SCALE GENOMIC DNA]</scope>
    <source>
        <strain evidence="4 6">FDAARGOS_640</strain>
    </source>
</reference>
<sequence length="333" mass="36094">MSKRPDLAILDLVGVSEGQSFADAIEASMRAAELADEQGYKRYWFAEHHNTLNLASNATSLLIDRAASRTKRIRVGSGGVMLPNHAPLQVIEQFGTLTQFHGPRIDLGLGRAPGTDPLTAQLLGRTSAEPEDFARAVADMQAWASDDTLSRYRIGAYVAQGTNVPMWVLGSSLAGAGLAAQLGLPFAVASHFAPFQYKEAIALYRREFNAEAPTAQVEKPHVMVGVNVYVASTDQEAERQFSTLQQAFAALGIGKRQLIQPPAEISALLPAPVLERVNGALAVRAVGSPSTVEAELSRLAEETHADEFIVSNYFHDPAERYESQRLLAEAWLK</sequence>
<dbReference type="Pfam" id="PF00296">
    <property type="entry name" value="Bac_luciferase"/>
    <property type="match status" value="1"/>
</dbReference>
<proteinExistence type="predicted"/>
<dbReference type="RefSeq" id="WP_065247205.1">
    <property type="nucleotide sequence ID" value="NZ_CP012117.1"/>
</dbReference>
<dbReference type="NCBIfam" id="TIGR03558">
    <property type="entry name" value="oxido_grp_1"/>
    <property type="match status" value="1"/>
</dbReference>
<dbReference type="PANTHER" id="PTHR30137:SF6">
    <property type="entry name" value="LUCIFERASE-LIKE MONOOXYGENASE"/>
    <property type="match status" value="1"/>
</dbReference>
<dbReference type="GO" id="GO:0016705">
    <property type="term" value="F:oxidoreductase activity, acting on paired donors, with incorporation or reduction of molecular oxygen"/>
    <property type="evidence" value="ECO:0007669"/>
    <property type="project" value="InterPro"/>
</dbReference>
<dbReference type="PANTHER" id="PTHR30137">
    <property type="entry name" value="LUCIFERASE-LIKE MONOOXYGENASE"/>
    <property type="match status" value="1"/>
</dbReference>
<dbReference type="STRING" id="1630135.DAD186_02940"/>
<dbReference type="EMBL" id="CP012117">
    <property type="protein sequence ID" value="ANP26853.1"/>
    <property type="molecule type" value="Genomic_DNA"/>
</dbReference>
<reference evidence="3 5" key="1">
    <citation type="submission" date="2015-06" db="EMBL/GenBank/DDBJ databases">
        <title>Investigation of pathophysiology for high-risk pregnancy and development of treatment modality based on it.</title>
        <authorList>
            <person name="Kim B.-C."/>
            <person name="Lim S."/>
        </authorList>
    </citation>
    <scope>NUCLEOTIDE SEQUENCE [LARGE SCALE GENOMIC DNA]</scope>
    <source>
        <strain evidence="3 5">AD1-86</strain>
    </source>
</reference>
<evidence type="ECO:0000313" key="6">
    <source>
        <dbReference type="Proteomes" id="UP000323865"/>
    </source>
</evidence>
<evidence type="ECO:0000256" key="1">
    <source>
        <dbReference type="ARBA" id="ARBA00007789"/>
    </source>
</evidence>
<gene>
    <name evidence="3" type="ORF">DAD186_02940</name>
    <name evidence="4" type="ORF">FOB48_09865</name>
</gene>
<evidence type="ECO:0000313" key="3">
    <source>
        <dbReference type="EMBL" id="ANP26853.1"/>
    </source>
</evidence>
<evidence type="ECO:0000259" key="2">
    <source>
        <dbReference type="Pfam" id="PF00296"/>
    </source>
</evidence>
<name>A0A1B0ZFZ8_9MICO</name>
<evidence type="ECO:0000313" key="4">
    <source>
        <dbReference type="EMBL" id="QEU12579.1"/>
    </source>
</evidence>
<organism evidence="3 5">
    <name type="scientific">Dermabacter vaginalis</name>
    <dbReference type="NCBI Taxonomy" id="1630135"/>
    <lineage>
        <taxon>Bacteria</taxon>
        <taxon>Bacillati</taxon>
        <taxon>Actinomycetota</taxon>
        <taxon>Actinomycetes</taxon>
        <taxon>Micrococcales</taxon>
        <taxon>Dermabacteraceae</taxon>
        <taxon>Dermabacter</taxon>
    </lineage>
</organism>
<dbReference type="InterPro" id="IPR050766">
    <property type="entry name" value="Bact_Lucif_Oxidored"/>
</dbReference>
<dbReference type="EMBL" id="CP044108">
    <property type="protein sequence ID" value="QEU12579.1"/>
    <property type="molecule type" value="Genomic_DNA"/>
</dbReference>